<comment type="caution">
    <text evidence="2">The sequence shown here is derived from an EMBL/GenBank/DDBJ whole genome shotgun (WGS) entry which is preliminary data.</text>
</comment>
<evidence type="ECO:0000313" key="2">
    <source>
        <dbReference type="EMBL" id="MRW88544.1"/>
    </source>
</evidence>
<protein>
    <submittedName>
        <fullName evidence="2">SDR family oxidoreductase</fullName>
    </submittedName>
</protein>
<dbReference type="Pfam" id="PF13561">
    <property type="entry name" value="adh_short_C2"/>
    <property type="match status" value="1"/>
</dbReference>
<dbReference type="PANTHER" id="PTHR42760:SF124">
    <property type="entry name" value="SHORT-CHAIN DEHYDROGENASE_REDUCTASE"/>
    <property type="match status" value="1"/>
</dbReference>
<dbReference type="AlphaFoldDB" id="A0A6I2KVX5"/>
<dbReference type="InterPro" id="IPR002347">
    <property type="entry name" value="SDR_fam"/>
</dbReference>
<dbReference type="PRINTS" id="PR00081">
    <property type="entry name" value="GDHRDH"/>
</dbReference>
<dbReference type="InterPro" id="IPR036291">
    <property type="entry name" value="NAD(P)-bd_dom_sf"/>
</dbReference>
<sequence>MVRGTRLAGKVAIVTGIGAGIGRGCARMFAAQGAHVIGCDIDAELAASSLAAAHAEGLHIDALYPCDMTDPAEVQRLIEHTVQRWGRIDILVNAAAFGAFEPIESMDYIEHWRKTMVGELDIVFLACKAAWPHMVAGGGGSIINFSSANAHHALDTSPALAHCAGKGGVLAMTRQLAAEGAPHGIRANTIAPGLIETAATRTPLDSLPGFRDQVLAKAMIKRLGQPEDVAWCAVYLASDESTLVTAADFRIDAGATGW</sequence>
<evidence type="ECO:0000256" key="1">
    <source>
        <dbReference type="ARBA" id="ARBA00006484"/>
    </source>
</evidence>
<dbReference type="PRINTS" id="PR00080">
    <property type="entry name" value="SDRFAMILY"/>
</dbReference>
<keyword evidence="3" id="KW-1185">Reference proteome</keyword>
<accession>A0A6I2KVX5</accession>
<dbReference type="CDD" id="cd05233">
    <property type="entry name" value="SDR_c"/>
    <property type="match status" value="1"/>
</dbReference>
<reference evidence="2 3" key="1">
    <citation type="submission" date="2019-11" db="EMBL/GenBank/DDBJ databases">
        <title>Novel species isolated from a subtropical stream in China.</title>
        <authorList>
            <person name="Lu H."/>
        </authorList>
    </citation>
    <scope>NUCLEOTIDE SEQUENCE [LARGE SCALE GENOMIC DNA]</scope>
    <source>
        <strain evidence="2 3">FT80W</strain>
    </source>
</reference>
<dbReference type="SUPFAM" id="SSF51735">
    <property type="entry name" value="NAD(P)-binding Rossmann-fold domains"/>
    <property type="match status" value="1"/>
</dbReference>
<evidence type="ECO:0000313" key="3">
    <source>
        <dbReference type="Proteomes" id="UP000433309"/>
    </source>
</evidence>
<gene>
    <name evidence="2" type="ORF">GJ699_00935</name>
</gene>
<comment type="similarity">
    <text evidence="1">Belongs to the short-chain dehydrogenases/reductases (SDR) family.</text>
</comment>
<proteinExistence type="inferred from homology"/>
<dbReference type="GO" id="GO:0016616">
    <property type="term" value="F:oxidoreductase activity, acting on the CH-OH group of donors, NAD or NADP as acceptor"/>
    <property type="evidence" value="ECO:0007669"/>
    <property type="project" value="TreeGrafter"/>
</dbReference>
<organism evidence="2 3">
    <name type="scientific">Duganella guangzhouensis</name>
    <dbReference type="NCBI Taxonomy" id="2666084"/>
    <lineage>
        <taxon>Bacteria</taxon>
        <taxon>Pseudomonadati</taxon>
        <taxon>Pseudomonadota</taxon>
        <taxon>Betaproteobacteria</taxon>
        <taxon>Burkholderiales</taxon>
        <taxon>Oxalobacteraceae</taxon>
        <taxon>Telluria group</taxon>
        <taxon>Duganella</taxon>
    </lineage>
</organism>
<dbReference type="PANTHER" id="PTHR42760">
    <property type="entry name" value="SHORT-CHAIN DEHYDROGENASES/REDUCTASES FAMILY MEMBER"/>
    <property type="match status" value="1"/>
</dbReference>
<dbReference type="FunFam" id="3.40.50.720:FF:000084">
    <property type="entry name" value="Short-chain dehydrogenase reductase"/>
    <property type="match status" value="1"/>
</dbReference>
<name>A0A6I2KVX5_9BURK</name>
<dbReference type="EMBL" id="WKJK01000001">
    <property type="protein sequence ID" value="MRW88544.1"/>
    <property type="molecule type" value="Genomic_DNA"/>
</dbReference>
<dbReference type="Gene3D" id="3.40.50.720">
    <property type="entry name" value="NAD(P)-binding Rossmann-like Domain"/>
    <property type="match status" value="1"/>
</dbReference>
<dbReference type="Proteomes" id="UP000433309">
    <property type="component" value="Unassembled WGS sequence"/>
</dbReference>